<organism evidence="2 3">
    <name type="scientific">Parachitinimonas caeni</name>
    <dbReference type="NCBI Taxonomy" id="3031301"/>
    <lineage>
        <taxon>Bacteria</taxon>
        <taxon>Pseudomonadati</taxon>
        <taxon>Pseudomonadota</taxon>
        <taxon>Betaproteobacteria</taxon>
        <taxon>Neisseriales</taxon>
        <taxon>Chitinibacteraceae</taxon>
        <taxon>Parachitinimonas</taxon>
    </lineage>
</organism>
<evidence type="ECO:0000256" key="1">
    <source>
        <dbReference type="SAM" id="Phobius"/>
    </source>
</evidence>
<gene>
    <name evidence="2" type="ORF">PZA18_20965</name>
</gene>
<feature type="transmembrane region" description="Helical" evidence="1">
    <location>
        <begin position="16"/>
        <end position="45"/>
    </location>
</feature>
<dbReference type="Proteomes" id="UP001172778">
    <property type="component" value="Unassembled WGS sequence"/>
</dbReference>
<evidence type="ECO:0000313" key="3">
    <source>
        <dbReference type="Proteomes" id="UP001172778"/>
    </source>
</evidence>
<proteinExistence type="predicted"/>
<dbReference type="EMBL" id="JARRAF010000040">
    <property type="protein sequence ID" value="MDK2126517.1"/>
    <property type="molecule type" value="Genomic_DNA"/>
</dbReference>
<dbReference type="RefSeq" id="WP_284102836.1">
    <property type="nucleotide sequence ID" value="NZ_JARRAF010000040.1"/>
</dbReference>
<reference evidence="2" key="1">
    <citation type="submission" date="2023-03" db="EMBL/GenBank/DDBJ databases">
        <title>Chitinimonas shenzhenensis gen. nov., sp. nov., a novel member of family Burkholderiaceae isolated from activated sludge collected in Shen Zhen, China.</title>
        <authorList>
            <person name="Wang X."/>
        </authorList>
    </citation>
    <scope>NUCLEOTIDE SEQUENCE</scope>
    <source>
        <strain evidence="2">DQS-5</strain>
    </source>
</reference>
<keyword evidence="1" id="KW-1133">Transmembrane helix</keyword>
<feature type="transmembrane region" description="Helical" evidence="1">
    <location>
        <begin position="57"/>
        <end position="85"/>
    </location>
</feature>
<evidence type="ECO:0000313" key="2">
    <source>
        <dbReference type="EMBL" id="MDK2126517.1"/>
    </source>
</evidence>
<keyword evidence="1" id="KW-0812">Transmembrane</keyword>
<evidence type="ECO:0008006" key="4">
    <source>
        <dbReference type="Google" id="ProtNLM"/>
    </source>
</evidence>
<comment type="caution">
    <text evidence="2">The sequence shown here is derived from an EMBL/GenBank/DDBJ whole genome shotgun (WGS) entry which is preliminary data.</text>
</comment>
<protein>
    <recommendedName>
        <fullName evidence="4">DUF4190 domain-containing protein</fullName>
    </recommendedName>
</protein>
<accession>A0ABT7E2H3</accession>
<keyword evidence="1" id="KW-0472">Membrane</keyword>
<sequence>MNASPPPVAPFNTRKFAIAALVLSLSSLLIGPFGCIPGIILGHLVRAYEKTGKSAKMALASLVIGYLFLLLIIASLVVIVIQFLIVGQTMNALGGNVPS</sequence>
<name>A0ABT7E2H3_9NEIS</name>
<keyword evidence="3" id="KW-1185">Reference proteome</keyword>